<accession>A0A2W6KFB0</accession>
<comment type="caution">
    <text evidence="1">The sequence shown here is derived from an EMBL/GenBank/DDBJ whole genome shotgun (WGS) entry which is preliminary data.</text>
</comment>
<sequence length="157" mass="16867">MAVITSTGFEALLLGPTSFDGIFRSGCIEIRSGIQPARADLPPTGQLLARITRDGGPWQAGGTANGLHFVRNGRYVYKDPAERWLLRGLANGLAGWFRLVGNEPDLGQISFTAPRIDGAIGLDDGSAGDFQMRLPTLAVTPDTSIELGDWWYAIPPL</sequence>
<evidence type="ECO:0000313" key="2">
    <source>
        <dbReference type="Proteomes" id="UP000249614"/>
    </source>
</evidence>
<gene>
    <name evidence="1" type="ORF">A7X83_05640</name>
</gene>
<protein>
    <submittedName>
        <fullName evidence="1">Uncharacterized protein</fullName>
    </submittedName>
</protein>
<proteinExistence type="predicted"/>
<organism evidence="1 2">
    <name type="scientific">Stenotrophomonas maltophilia</name>
    <name type="common">Pseudomonas maltophilia</name>
    <name type="synonym">Xanthomonas maltophilia</name>
    <dbReference type="NCBI Taxonomy" id="40324"/>
    <lineage>
        <taxon>Bacteria</taxon>
        <taxon>Pseudomonadati</taxon>
        <taxon>Pseudomonadota</taxon>
        <taxon>Gammaproteobacteria</taxon>
        <taxon>Lysobacterales</taxon>
        <taxon>Lysobacteraceae</taxon>
        <taxon>Stenotrophomonas</taxon>
        <taxon>Stenotrophomonas maltophilia group</taxon>
    </lineage>
</organism>
<reference evidence="1 2" key="1">
    <citation type="submission" date="2016-05" db="EMBL/GenBank/DDBJ databases">
        <authorList>
            <person name="Lavstsen T."/>
            <person name="Jespersen J.S."/>
        </authorList>
    </citation>
    <scope>NUCLEOTIDE SEQUENCE [LARGE SCALE GENOMIC DNA]</scope>
    <source>
        <strain evidence="1 2">SM-5815</strain>
    </source>
</reference>
<evidence type="ECO:0000313" key="1">
    <source>
        <dbReference type="EMBL" id="PZS93812.1"/>
    </source>
</evidence>
<dbReference type="AlphaFoldDB" id="A0A2W6KFB0"/>
<dbReference type="EMBL" id="LXXM01000113">
    <property type="protein sequence ID" value="PZS93812.1"/>
    <property type="molecule type" value="Genomic_DNA"/>
</dbReference>
<dbReference type="RefSeq" id="WP_099483988.1">
    <property type="nucleotide sequence ID" value="NZ_JAFKDQ010000005.1"/>
</dbReference>
<dbReference type="Proteomes" id="UP000249614">
    <property type="component" value="Unassembled WGS sequence"/>
</dbReference>
<name>A0A2W6KFB0_STEMA</name>